<gene>
    <name evidence="1" type="ORF">GWK47_036986</name>
</gene>
<accession>A0A8J4YM42</accession>
<protein>
    <submittedName>
        <fullName evidence="1">Uncharacterized protein</fullName>
    </submittedName>
</protein>
<organism evidence="1 2">
    <name type="scientific">Chionoecetes opilio</name>
    <name type="common">Atlantic snow crab</name>
    <name type="synonym">Cancer opilio</name>
    <dbReference type="NCBI Taxonomy" id="41210"/>
    <lineage>
        <taxon>Eukaryota</taxon>
        <taxon>Metazoa</taxon>
        <taxon>Ecdysozoa</taxon>
        <taxon>Arthropoda</taxon>
        <taxon>Crustacea</taxon>
        <taxon>Multicrustacea</taxon>
        <taxon>Malacostraca</taxon>
        <taxon>Eumalacostraca</taxon>
        <taxon>Eucarida</taxon>
        <taxon>Decapoda</taxon>
        <taxon>Pleocyemata</taxon>
        <taxon>Brachyura</taxon>
        <taxon>Eubrachyura</taxon>
        <taxon>Majoidea</taxon>
        <taxon>Majidae</taxon>
        <taxon>Chionoecetes</taxon>
    </lineage>
</organism>
<comment type="caution">
    <text evidence="1">The sequence shown here is derived from an EMBL/GenBank/DDBJ whole genome shotgun (WGS) entry which is preliminary data.</text>
</comment>
<evidence type="ECO:0000313" key="1">
    <source>
        <dbReference type="EMBL" id="KAG0726251.1"/>
    </source>
</evidence>
<name>A0A8J4YM42_CHIOP</name>
<dbReference type="PANTHER" id="PTHR46704:SF1">
    <property type="entry name" value="TELOMERE LENGTH REGULATION PROTEIN TEL2 HOMOLOG"/>
    <property type="match status" value="1"/>
</dbReference>
<dbReference type="AlphaFoldDB" id="A0A8J4YM42"/>
<reference evidence="1" key="1">
    <citation type="submission" date="2020-07" db="EMBL/GenBank/DDBJ databases">
        <title>The High-quality genome of the commercially important snow crab, Chionoecetes opilio.</title>
        <authorList>
            <person name="Jeong J.-H."/>
            <person name="Ryu S."/>
        </authorList>
    </citation>
    <scope>NUCLEOTIDE SEQUENCE</scope>
    <source>
        <strain evidence="1">MADBK_172401_WGS</strain>
        <tissue evidence="1">Digestive gland</tissue>
    </source>
</reference>
<dbReference type="PANTHER" id="PTHR46704">
    <property type="entry name" value="CXC DOMAIN-CONTAINING PROTEIN-RELATED"/>
    <property type="match status" value="1"/>
</dbReference>
<evidence type="ECO:0000313" key="2">
    <source>
        <dbReference type="Proteomes" id="UP000770661"/>
    </source>
</evidence>
<keyword evidence="2" id="KW-1185">Reference proteome</keyword>
<sequence>MSQRDLDLEQVLSTELTAYPPSMFQADGQMRVATGKATLKKNLQVEVSQRLITSLTSMVVDVSALLWTLEWPSQGTVDTFISVFKVWVNARLLEADVHLCFDRYFEYSTKSSTRSARANATRVHQLERKTPLPALDAVLKNSANKKQLNTLLCDAILRDDNFLQHATQNHQLVVTGENDMSTQVSKGRKSPCLDLASTHEEADILITQQAVHLAKEDLESHVRVVCDDTDVFALLAYYYLSEKLQSSLTMQSPIMGRSCIDVKETARKHSAIVPELLALHALTGCDSFAATYGIGKTKAIAVARKGYTQDQLGKPLANIVEVTEQATAFMGACYGITIPTSSMTKIRQKLWAQKTGKSTAAPKLCSLPPTTEAFEQNVRRAHHQVAHWYSGTVP</sequence>
<proteinExistence type="predicted"/>
<dbReference type="Proteomes" id="UP000770661">
    <property type="component" value="Unassembled WGS sequence"/>
</dbReference>
<dbReference type="EMBL" id="JACEEZ010004688">
    <property type="protein sequence ID" value="KAG0726251.1"/>
    <property type="molecule type" value="Genomic_DNA"/>
</dbReference>